<keyword evidence="3" id="KW-1015">Disulfide bond</keyword>
<evidence type="ECO:0000313" key="5">
    <source>
        <dbReference type="EMBL" id="KKY16960.1"/>
    </source>
</evidence>
<reference evidence="5 6" key="1">
    <citation type="submission" date="2015-03" db="EMBL/GenBank/DDBJ databases">
        <authorList>
            <person name="Morales-Cruz A."/>
            <person name="Amrine K.C."/>
            <person name="Cantu D."/>
        </authorList>
    </citation>
    <scope>NUCLEOTIDE SEQUENCE [LARGE SCALE GENOMIC DNA]</scope>
    <source>
        <strain evidence="5">DS831</strain>
    </source>
</reference>
<comment type="subcellular location">
    <subcellularLocation>
        <location evidence="4">Mitochondrion inner membrane</location>
    </subcellularLocation>
</comment>
<keyword evidence="4" id="KW-0472">Membrane</keyword>
<comment type="function">
    <text evidence="4">Required for mitochondrial cytochrome c oxidase (COX) assembly and respiration.</text>
</comment>
<evidence type="ECO:0000256" key="2">
    <source>
        <dbReference type="ARBA" id="ARBA00023128"/>
    </source>
</evidence>
<dbReference type="Proteomes" id="UP000034182">
    <property type="component" value="Unassembled WGS sequence"/>
</dbReference>
<dbReference type="PANTHER" id="PTHR22977:SF1">
    <property type="entry name" value="COX ASSEMBLY MITOCHONDRIAL PROTEIN 2 HOMOLOG"/>
    <property type="match status" value="1"/>
</dbReference>
<sequence length="80" mass="9330">MHPHLHTKDNKACEEVMNALDECHSRGFLYKAVGMCNKPKHAVNMCLRAQRLERTKANREQAKIKREKIDRVWAEIDANT</sequence>
<keyword evidence="4" id="KW-0999">Mitochondrion inner membrane</keyword>
<comment type="similarity">
    <text evidence="1 4">Belongs to the CMC family.</text>
</comment>
<keyword evidence="2 4" id="KW-0496">Mitochondrion</keyword>
<evidence type="ECO:0000256" key="4">
    <source>
        <dbReference type="RuleBase" id="RU364104"/>
    </source>
</evidence>
<dbReference type="AlphaFoldDB" id="A0A0G2GJ45"/>
<accession>A0A0G2GJ45</accession>
<evidence type="ECO:0000313" key="6">
    <source>
        <dbReference type="Proteomes" id="UP000034182"/>
    </source>
</evidence>
<name>A0A0G2GJ45_9PEZI</name>
<comment type="caution">
    <text evidence="5">The sequence shown here is derived from an EMBL/GenBank/DDBJ whole genome shotgun (WGS) entry which is preliminary data.</text>
</comment>
<dbReference type="InterPro" id="IPR013892">
    <property type="entry name" value="Cyt_c_biogenesis_Cmc1-like"/>
</dbReference>
<keyword evidence="4" id="KW-0143">Chaperone</keyword>
<gene>
    <name evidence="5" type="ORF">UCDDS831_g06693</name>
</gene>
<evidence type="ECO:0000256" key="1">
    <source>
        <dbReference type="ARBA" id="ARBA00007347"/>
    </source>
</evidence>
<dbReference type="PANTHER" id="PTHR22977">
    <property type="entry name" value="COX ASSEMBLY MITOCHONDRIAL PROTEIN"/>
    <property type="match status" value="1"/>
</dbReference>
<protein>
    <recommendedName>
        <fullName evidence="4">COX assembly mitochondrial protein</fullName>
    </recommendedName>
</protein>
<reference evidence="5 6" key="2">
    <citation type="submission" date="2015-05" db="EMBL/GenBank/DDBJ databases">
        <title>Distinctive expansion of gene families associated with plant cell wall degradation and secondary metabolism in the genomes of grapevine trunk pathogens.</title>
        <authorList>
            <person name="Lawrence D.P."/>
            <person name="Travadon R."/>
            <person name="Rolshausen P.E."/>
            <person name="Baumgartner K."/>
        </authorList>
    </citation>
    <scope>NUCLEOTIDE SEQUENCE [LARGE SCALE GENOMIC DNA]</scope>
    <source>
        <strain evidence="5">DS831</strain>
    </source>
</reference>
<organism evidence="5 6">
    <name type="scientific">Diplodia seriata</name>
    <dbReference type="NCBI Taxonomy" id="420778"/>
    <lineage>
        <taxon>Eukaryota</taxon>
        <taxon>Fungi</taxon>
        <taxon>Dikarya</taxon>
        <taxon>Ascomycota</taxon>
        <taxon>Pezizomycotina</taxon>
        <taxon>Dothideomycetes</taxon>
        <taxon>Dothideomycetes incertae sedis</taxon>
        <taxon>Botryosphaeriales</taxon>
        <taxon>Botryosphaeriaceae</taxon>
        <taxon>Diplodia</taxon>
    </lineage>
</organism>
<evidence type="ECO:0000256" key="3">
    <source>
        <dbReference type="ARBA" id="ARBA00023157"/>
    </source>
</evidence>
<dbReference type="Pfam" id="PF08583">
    <property type="entry name" value="Cmc1"/>
    <property type="match status" value="1"/>
</dbReference>
<proteinExistence type="inferred from homology"/>
<dbReference type="GO" id="GO:0005743">
    <property type="term" value="C:mitochondrial inner membrane"/>
    <property type="evidence" value="ECO:0007669"/>
    <property type="project" value="UniProtKB-SubCell"/>
</dbReference>
<dbReference type="EMBL" id="LAQI01000161">
    <property type="protein sequence ID" value="KKY16960.1"/>
    <property type="molecule type" value="Genomic_DNA"/>
</dbReference>